<feature type="binding site" evidence="7">
    <location>
        <begin position="173"/>
        <end position="175"/>
    </location>
    <ligand>
        <name>substrate</name>
    </ligand>
</feature>
<dbReference type="SUPFAM" id="SSF75005">
    <property type="entry name" value="Arabinanase/levansucrase/invertase"/>
    <property type="match status" value="1"/>
</dbReference>
<feature type="active site" description="Proton donor" evidence="6">
    <location>
        <position position="208"/>
    </location>
</feature>
<protein>
    <recommendedName>
        <fullName evidence="5">Extracellular exo-alpha-(1-&gt;5)-L-arabinofuranosidase</fullName>
        <ecNumber evidence="5">3.2.1.55</ecNumber>
    </recommendedName>
</protein>
<feature type="signal peptide" evidence="9">
    <location>
        <begin position="1"/>
        <end position="20"/>
    </location>
</feature>
<evidence type="ECO:0000256" key="7">
    <source>
        <dbReference type="PIRSR" id="PIRSR026534-2"/>
    </source>
</evidence>
<dbReference type="Gene3D" id="2.115.10.20">
    <property type="entry name" value="Glycosyl hydrolase domain, family 43"/>
    <property type="match status" value="1"/>
</dbReference>
<dbReference type="EMBL" id="JZEX01000124">
    <property type="protein sequence ID" value="KKB11006.1"/>
    <property type="molecule type" value="Genomic_DNA"/>
</dbReference>
<evidence type="ECO:0000256" key="4">
    <source>
        <dbReference type="ARBA" id="ARBA00023295"/>
    </source>
</evidence>
<evidence type="ECO:0000313" key="10">
    <source>
        <dbReference type="EMBL" id="KKB11006.1"/>
    </source>
</evidence>
<evidence type="ECO:0000256" key="5">
    <source>
        <dbReference type="PIRNR" id="PIRNR026534"/>
    </source>
</evidence>
<keyword evidence="9" id="KW-0732">Signal</keyword>
<comment type="similarity">
    <text evidence="2 5">Belongs to the glycosyl hydrolase 43 family.</text>
</comment>
<evidence type="ECO:0000256" key="2">
    <source>
        <dbReference type="ARBA" id="ARBA00009865"/>
    </source>
</evidence>
<dbReference type="PATRIC" id="fig|443610.3.peg.1177"/>
<dbReference type="PIRSF" id="PIRSF026534">
    <property type="entry name" value="Endo_alpha-L-arabinosidase"/>
    <property type="match status" value="1"/>
</dbReference>
<dbReference type="AlphaFoldDB" id="A0A0F5FQ71"/>
<dbReference type="PANTHER" id="PTHR43301:SF3">
    <property type="entry name" value="ARABINAN ENDO-1,5-ALPHA-L-ARABINOSIDASE A-RELATED"/>
    <property type="match status" value="1"/>
</dbReference>
<comment type="catalytic activity">
    <reaction evidence="5">
        <text>Hydrolysis of terminal non-reducing alpha-L-arabinofuranoside residues in alpha-L-arabinosides.</text>
        <dbReference type="EC" id="3.2.1.55"/>
    </reaction>
</comment>
<feature type="binding site" evidence="7">
    <location>
        <begin position="154"/>
        <end position="157"/>
    </location>
    <ligand>
        <name>substrate</name>
    </ligand>
</feature>
<dbReference type="STRING" id="443610.VE25_14540"/>
<dbReference type="GO" id="GO:0031222">
    <property type="term" value="P:arabinan catabolic process"/>
    <property type="evidence" value="ECO:0007669"/>
    <property type="project" value="UniProtKB-UniPathway"/>
</dbReference>
<dbReference type="InterPro" id="IPR016840">
    <property type="entry name" value="Glyco_hydro_43_endo_a_Ara-ase"/>
</dbReference>
<evidence type="ECO:0000313" key="11">
    <source>
        <dbReference type="Proteomes" id="UP000033632"/>
    </source>
</evidence>
<evidence type="ECO:0000256" key="8">
    <source>
        <dbReference type="PIRSR" id="PIRSR606710-2"/>
    </source>
</evidence>
<evidence type="ECO:0000256" key="9">
    <source>
        <dbReference type="SAM" id="SignalP"/>
    </source>
</evidence>
<feature type="binding site" evidence="7">
    <location>
        <position position="115"/>
    </location>
    <ligand>
        <name>substrate</name>
    </ligand>
</feature>
<accession>A0A0F5FQ71</accession>
<keyword evidence="4 5" id="KW-0326">Glycosidase</keyword>
<gene>
    <name evidence="10" type="ORF">VE25_14540</name>
</gene>
<dbReference type="PANTHER" id="PTHR43301">
    <property type="entry name" value="ARABINAN ENDO-1,5-ALPHA-L-ARABINOSIDASE"/>
    <property type="match status" value="1"/>
</dbReference>
<comment type="caution">
    <text evidence="10">The sequence shown here is derived from an EMBL/GenBank/DDBJ whole genome shotgun (WGS) entry which is preliminary data.</text>
</comment>
<feature type="site" description="Important for catalytic activity, responsible for pKa modulation of the active site Glu and correct orientation of both the proton donor and substrate" evidence="8">
    <location>
        <position position="157"/>
    </location>
</feature>
<evidence type="ECO:0000256" key="3">
    <source>
        <dbReference type="ARBA" id="ARBA00022801"/>
    </source>
</evidence>
<sequence>MQHIVAALALLLMGLAPVSAQPLTGNVAIHDPTIAVLEDGFASFATGVEGAGDGGQIRTKSSPDGIDWQETGALPGGMPQWVIEEMGFTPKNIWAPSVSEHAGRHYLYYSASTFGRNDSVIGLMTNDDLQAADPTAGWQDQGLVVRSRPGGDFNAIDPFRIDSGGRAWLAYGSYWQGIRLVEIDPKGGKPLEGAQATFIASRDGGAIEAPAILEHEDRFYLFVSFDACCRGVGSTYRIMVGRAGGIQGPYLDREGKPMLEGGGTEIVATTGNHIGPGGQEVFMRDGEPWLAFHFYNRALGGTPNLYLAPIEWEDGWPVIGPLE</sequence>
<proteinExistence type="inferred from homology"/>
<dbReference type="InterPro" id="IPR006710">
    <property type="entry name" value="Glyco_hydro_43"/>
</dbReference>
<feature type="binding site" evidence="7">
    <location>
        <position position="31"/>
    </location>
    <ligand>
        <name>substrate</name>
    </ligand>
</feature>
<feature type="chain" id="PRO_5002486825" description="Extracellular exo-alpha-(1-&gt;5)-L-arabinofuranosidase" evidence="9">
    <location>
        <begin position="21"/>
        <end position="323"/>
    </location>
</feature>
<dbReference type="EC" id="3.2.1.55" evidence="5"/>
<dbReference type="InterPro" id="IPR050727">
    <property type="entry name" value="GH43_arabinanases"/>
</dbReference>
<dbReference type="GO" id="GO:0046558">
    <property type="term" value="F:arabinan endo-1,5-alpha-L-arabinosidase activity"/>
    <property type="evidence" value="ECO:0007669"/>
    <property type="project" value="InterPro"/>
</dbReference>
<reference evidence="10 11" key="1">
    <citation type="submission" date="2015-03" db="EMBL/GenBank/DDBJ databases">
        <authorList>
            <person name="Hassan Y.I."/>
            <person name="Lepp D."/>
            <person name="Li X.-Z."/>
            <person name="Zhou T."/>
        </authorList>
    </citation>
    <scope>NUCLEOTIDE SEQUENCE [LARGE SCALE GENOMIC DNA]</scope>
    <source>
        <strain evidence="10 11">BD-c194</strain>
    </source>
</reference>
<dbReference type="RefSeq" id="WP_046109365.1">
    <property type="nucleotide sequence ID" value="NZ_JZEX01000124.1"/>
</dbReference>
<dbReference type="CDD" id="cd08998">
    <property type="entry name" value="GH43_Arb43a-like"/>
    <property type="match status" value="1"/>
</dbReference>
<dbReference type="Proteomes" id="UP000033632">
    <property type="component" value="Unassembled WGS sequence"/>
</dbReference>
<feature type="active site" description="Proton acceptor" evidence="6">
    <location>
        <position position="31"/>
    </location>
</feature>
<name>A0A0F5FQ71_9HYPH</name>
<organism evidence="10 11">
    <name type="scientific">Devosia geojensis</name>
    <dbReference type="NCBI Taxonomy" id="443610"/>
    <lineage>
        <taxon>Bacteria</taxon>
        <taxon>Pseudomonadati</taxon>
        <taxon>Pseudomonadota</taxon>
        <taxon>Alphaproteobacteria</taxon>
        <taxon>Hyphomicrobiales</taxon>
        <taxon>Devosiaceae</taxon>
        <taxon>Devosia</taxon>
    </lineage>
</organism>
<comment type="pathway">
    <text evidence="1 5">Glycan metabolism; L-arabinan degradation.</text>
</comment>
<dbReference type="InterPro" id="IPR023296">
    <property type="entry name" value="Glyco_hydro_beta-prop_sf"/>
</dbReference>
<dbReference type="OrthoDB" id="9801455at2"/>
<keyword evidence="3 5" id="KW-0378">Hydrolase</keyword>
<evidence type="ECO:0000256" key="1">
    <source>
        <dbReference type="ARBA" id="ARBA00004834"/>
    </source>
</evidence>
<dbReference type="UniPathway" id="UPA00667"/>
<evidence type="ECO:0000256" key="6">
    <source>
        <dbReference type="PIRSR" id="PIRSR026534-1"/>
    </source>
</evidence>
<keyword evidence="11" id="KW-1185">Reference proteome</keyword>
<dbReference type="GO" id="GO:0046556">
    <property type="term" value="F:alpha-L-arabinofuranosidase activity"/>
    <property type="evidence" value="ECO:0007669"/>
    <property type="project" value="UniProtKB-EC"/>
</dbReference>
<dbReference type="Pfam" id="PF04616">
    <property type="entry name" value="Glyco_hydro_43"/>
    <property type="match status" value="1"/>
</dbReference>